<dbReference type="InterPro" id="IPR013319">
    <property type="entry name" value="GH11/12"/>
</dbReference>
<keyword evidence="2" id="KW-0119">Carbohydrate metabolism</keyword>
<reference evidence="4" key="1">
    <citation type="journal article" date="2002" name="Curr. Genet.">
        <title>Cloning and relational analysis of 15 novel fungal endoglucanases from family 12 glycosyl hydrolase.</title>
        <authorList>
            <person name="Goedegebuur F."/>
            <person name="Fowler T."/>
            <person name="Phillips J."/>
            <person name="van der Kley P."/>
            <person name="van Solingen P."/>
            <person name="Dankmeyer L."/>
            <person name="Power S.D."/>
        </authorList>
    </citation>
    <scope>NUCLEOTIDE SEQUENCE</scope>
</reference>
<name>Q8NJZ6_9PEZI</name>
<keyword evidence="3" id="KW-0732">Signal</keyword>
<evidence type="ECO:0000256" key="2">
    <source>
        <dbReference type="RuleBase" id="RU361163"/>
    </source>
</evidence>
<organism evidence="4">
    <name type="scientific">Ovatospora brasiliensis</name>
    <dbReference type="NCBI Taxonomy" id="1934393"/>
    <lineage>
        <taxon>Eukaryota</taxon>
        <taxon>Fungi</taxon>
        <taxon>Dikarya</taxon>
        <taxon>Ascomycota</taxon>
        <taxon>Pezizomycotina</taxon>
        <taxon>Sordariomycetes</taxon>
        <taxon>Sordariomycetidae</taxon>
        <taxon>Sordariales</taxon>
        <taxon>Chaetomiaceae</taxon>
        <taxon>Ovatospora</taxon>
    </lineage>
</organism>
<dbReference type="PANTHER" id="PTHR34002:SF10">
    <property type="entry name" value="PUTATIVE-RELATED"/>
    <property type="match status" value="1"/>
</dbReference>
<dbReference type="AlphaFoldDB" id="Q8NJZ6"/>
<dbReference type="CAZy" id="GH12">
    <property type="family name" value="Glycoside Hydrolase Family 12"/>
</dbReference>
<keyword evidence="2" id="KW-0624">Polysaccharide degradation</keyword>
<dbReference type="EMBL" id="AF434180">
    <property type="protein sequence ID" value="AAM77701.1"/>
    <property type="molecule type" value="Genomic_DNA"/>
</dbReference>
<dbReference type="GO" id="GO:0008810">
    <property type="term" value="F:cellulase activity"/>
    <property type="evidence" value="ECO:0007669"/>
    <property type="project" value="InterPro"/>
</dbReference>
<keyword evidence="2" id="KW-0326">Glycosidase</keyword>
<dbReference type="Gene3D" id="2.60.120.180">
    <property type="match status" value="1"/>
</dbReference>
<comment type="similarity">
    <text evidence="1 2">Belongs to the glycosyl hydrolase 12 (cellulase H) family.</text>
</comment>
<keyword evidence="2" id="KW-0378">Hydrolase</keyword>
<dbReference type="PANTHER" id="PTHR34002">
    <property type="entry name" value="BLR1656 PROTEIN"/>
    <property type="match status" value="1"/>
</dbReference>
<dbReference type="InterPro" id="IPR013320">
    <property type="entry name" value="ConA-like_dom_sf"/>
</dbReference>
<dbReference type="SUPFAM" id="SSF49899">
    <property type="entry name" value="Concanavalin A-like lectins/glucanases"/>
    <property type="match status" value="1"/>
</dbReference>
<evidence type="ECO:0000256" key="3">
    <source>
        <dbReference type="SAM" id="SignalP"/>
    </source>
</evidence>
<evidence type="ECO:0000256" key="1">
    <source>
        <dbReference type="ARBA" id="ARBA00005519"/>
    </source>
</evidence>
<accession>Q8NJZ6</accession>
<sequence length="247" mass="26936">MKLTLVLFVSSLAAATPLGWRERRQQVSLCGQSSSWSGNGYQLNNNLWGQSRATSGSQCTYLDSSSNSGIHWHTTWTWEGGEGEVKSYAYSGRQVSTGLTIASIDSMQTSVSWEYNTTDIQANVAYDIFTAEDPDHEHSSGDYEVMIWLARYNNVSPIGSSVATATVGGDTWDLFAGANGDMEVYSFVAENTMNSFSGDVKDFFDYLEQNVGFPVDDQYLLVFELGSEAFTGGPATLSVSQFSANIA</sequence>
<protein>
    <submittedName>
        <fullName evidence="4">Endoglucanase</fullName>
    </submittedName>
</protein>
<proteinExistence type="inferred from homology"/>
<gene>
    <name evidence="4" type="primary">cel12A</name>
</gene>
<dbReference type="Pfam" id="PF01670">
    <property type="entry name" value="Glyco_hydro_12"/>
    <property type="match status" value="1"/>
</dbReference>
<dbReference type="InterPro" id="IPR002594">
    <property type="entry name" value="GH12"/>
</dbReference>
<feature type="signal peptide" evidence="3">
    <location>
        <begin position="1"/>
        <end position="15"/>
    </location>
</feature>
<feature type="chain" id="PRO_5012158340" evidence="3">
    <location>
        <begin position="16"/>
        <end position="247"/>
    </location>
</feature>
<dbReference type="GO" id="GO:0000272">
    <property type="term" value="P:polysaccharide catabolic process"/>
    <property type="evidence" value="ECO:0007669"/>
    <property type="project" value="UniProtKB-KW"/>
</dbReference>
<evidence type="ECO:0000313" key="4">
    <source>
        <dbReference type="EMBL" id="AAM77701.1"/>
    </source>
</evidence>